<gene>
    <name evidence="2" type="ORF">BJ508DRAFT_209701</name>
</gene>
<evidence type="ECO:0000313" key="3">
    <source>
        <dbReference type="Proteomes" id="UP000275078"/>
    </source>
</evidence>
<feature type="compositionally biased region" description="Polar residues" evidence="1">
    <location>
        <begin position="12"/>
        <end position="32"/>
    </location>
</feature>
<reference evidence="2 3" key="1">
    <citation type="journal article" date="2018" name="Nat. Ecol. Evol.">
        <title>Pezizomycetes genomes reveal the molecular basis of ectomycorrhizal truffle lifestyle.</title>
        <authorList>
            <person name="Murat C."/>
            <person name="Payen T."/>
            <person name="Noel B."/>
            <person name="Kuo A."/>
            <person name="Morin E."/>
            <person name="Chen J."/>
            <person name="Kohler A."/>
            <person name="Krizsan K."/>
            <person name="Balestrini R."/>
            <person name="Da Silva C."/>
            <person name="Montanini B."/>
            <person name="Hainaut M."/>
            <person name="Levati E."/>
            <person name="Barry K.W."/>
            <person name="Belfiori B."/>
            <person name="Cichocki N."/>
            <person name="Clum A."/>
            <person name="Dockter R.B."/>
            <person name="Fauchery L."/>
            <person name="Guy J."/>
            <person name="Iotti M."/>
            <person name="Le Tacon F."/>
            <person name="Lindquist E.A."/>
            <person name="Lipzen A."/>
            <person name="Malagnac F."/>
            <person name="Mello A."/>
            <person name="Molinier V."/>
            <person name="Miyauchi S."/>
            <person name="Poulain J."/>
            <person name="Riccioni C."/>
            <person name="Rubini A."/>
            <person name="Sitrit Y."/>
            <person name="Splivallo R."/>
            <person name="Traeger S."/>
            <person name="Wang M."/>
            <person name="Zifcakova L."/>
            <person name="Wipf D."/>
            <person name="Zambonelli A."/>
            <person name="Paolocci F."/>
            <person name="Nowrousian M."/>
            <person name="Ottonello S."/>
            <person name="Baldrian P."/>
            <person name="Spatafora J.W."/>
            <person name="Henrissat B."/>
            <person name="Nagy L.G."/>
            <person name="Aury J.M."/>
            <person name="Wincker P."/>
            <person name="Grigoriev I.V."/>
            <person name="Bonfante P."/>
            <person name="Martin F.M."/>
        </authorList>
    </citation>
    <scope>NUCLEOTIDE SEQUENCE [LARGE SCALE GENOMIC DNA]</scope>
    <source>
        <strain evidence="2 3">RN42</strain>
    </source>
</reference>
<name>A0A3N4I4Q8_ASCIM</name>
<proteinExistence type="predicted"/>
<feature type="non-terminal residue" evidence="2">
    <location>
        <position position="1"/>
    </location>
</feature>
<keyword evidence="3" id="KW-1185">Reference proteome</keyword>
<dbReference type="AlphaFoldDB" id="A0A3N4I4Q8"/>
<feature type="region of interest" description="Disordered" evidence="1">
    <location>
        <begin position="1"/>
        <end position="65"/>
    </location>
</feature>
<sequence length="65" mass="6820">PAHPPPGIPPNHSDSTFPPSQSTRARRSNSLLGSPAHSPPGILPNHSDSTFPRPKPLGLDALTHC</sequence>
<protein>
    <submittedName>
        <fullName evidence="2">Uncharacterized protein</fullName>
    </submittedName>
</protein>
<dbReference type="Proteomes" id="UP000275078">
    <property type="component" value="Unassembled WGS sequence"/>
</dbReference>
<accession>A0A3N4I4Q8</accession>
<evidence type="ECO:0000313" key="2">
    <source>
        <dbReference type="EMBL" id="RPA81039.1"/>
    </source>
</evidence>
<organism evidence="2 3">
    <name type="scientific">Ascobolus immersus RN42</name>
    <dbReference type="NCBI Taxonomy" id="1160509"/>
    <lineage>
        <taxon>Eukaryota</taxon>
        <taxon>Fungi</taxon>
        <taxon>Dikarya</taxon>
        <taxon>Ascomycota</taxon>
        <taxon>Pezizomycotina</taxon>
        <taxon>Pezizomycetes</taxon>
        <taxon>Pezizales</taxon>
        <taxon>Ascobolaceae</taxon>
        <taxon>Ascobolus</taxon>
    </lineage>
</organism>
<evidence type="ECO:0000256" key="1">
    <source>
        <dbReference type="SAM" id="MobiDB-lite"/>
    </source>
</evidence>
<dbReference type="EMBL" id="ML119683">
    <property type="protein sequence ID" value="RPA81039.1"/>
    <property type="molecule type" value="Genomic_DNA"/>
</dbReference>